<feature type="compositionally biased region" description="Basic and acidic residues" evidence="2">
    <location>
        <begin position="363"/>
        <end position="374"/>
    </location>
</feature>
<dbReference type="AlphaFoldDB" id="A0A523RXH8"/>
<organism evidence="3 4">
    <name type="scientific">Aerophobetes bacterium</name>
    <dbReference type="NCBI Taxonomy" id="2030807"/>
    <lineage>
        <taxon>Bacteria</taxon>
        <taxon>Candidatus Aerophobota</taxon>
    </lineage>
</organism>
<evidence type="ECO:0000256" key="1">
    <source>
        <dbReference type="SAM" id="Coils"/>
    </source>
</evidence>
<gene>
    <name evidence="3" type="ORF">E3J84_03980</name>
</gene>
<feature type="compositionally biased region" description="Low complexity" evidence="2">
    <location>
        <begin position="378"/>
        <end position="388"/>
    </location>
</feature>
<feature type="compositionally biased region" description="Basic and acidic residues" evidence="2">
    <location>
        <begin position="1"/>
        <end position="57"/>
    </location>
</feature>
<protein>
    <submittedName>
        <fullName evidence="3">Uncharacterized protein</fullName>
    </submittedName>
</protein>
<evidence type="ECO:0000256" key="2">
    <source>
        <dbReference type="SAM" id="MobiDB-lite"/>
    </source>
</evidence>
<dbReference type="EMBL" id="SOKJ01000224">
    <property type="protein sequence ID" value="TET10477.1"/>
    <property type="molecule type" value="Genomic_DNA"/>
</dbReference>
<sequence>MSGTGVRREALKEIAREKARMLGKESPEPYSPEEDRKRESYQPQQEEKKPFPEEKPFFEQISSDEVDLGARRVDDTSFSWTQFSPWRGEGKKKKPPKFLNTVTIWCTARRMIAQEWRKAKGITKKDRGLAILEQEAAQIAIVIKEREEAERIQKQEAEARFRKHKQKFEEALKTIGQRMVQEKDNITAIGGIKLVEDSMGDIGKVYNVEWRSDGCDVWIEPWEERWPRQKTGTTRPVIYKLEINDKMEMASYDLVKDERIIKKQQEKMLANQIEKSVDEPLHEPLDEDNQPSNIQASLEKRIDQIGRLIELKKQKEDMWIASVETWEEMRKRNIENKGKGPLVTQGFSLKWVNGTVEASPIGRTDKPWEEKLEIKPGSSNKESSENNSIFKTKLL</sequence>
<dbReference type="Proteomes" id="UP000316360">
    <property type="component" value="Unassembled WGS sequence"/>
</dbReference>
<feature type="region of interest" description="Disordered" evidence="2">
    <location>
        <begin position="1"/>
        <end position="68"/>
    </location>
</feature>
<evidence type="ECO:0000313" key="4">
    <source>
        <dbReference type="Proteomes" id="UP000316360"/>
    </source>
</evidence>
<reference evidence="3 4" key="1">
    <citation type="submission" date="2019-03" db="EMBL/GenBank/DDBJ databases">
        <title>Metabolic potential of uncultured bacteria and archaea associated with petroleum seepage in deep-sea sediments.</title>
        <authorList>
            <person name="Dong X."/>
            <person name="Hubert C."/>
        </authorList>
    </citation>
    <scope>NUCLEOTIDE SEQUENCE [LARGE SCALE GENOMIC DNA]</scope>
    <source>
        <strain evidence="3">E44_bin7</strain>
    </source>
</reference>
<name>A0A523RXH8_UNCAE</name>
<comment type="caution">
    <text evidence="3">The sequence shown here is derived from an EMBL/GenBank/DDBJ whole genome shotgun (WGS) entry which is preliminary data.</text>
</comment>
<proteinExistence type="predicted"/>
<feature type="coiled-coil region" evidence="1">
    <location>
        <begin position="132"/>
        <end position="174"/>
    </location>
</feature>
<keyword evidence="1" id="KW-0175">Coiled coil</keyword>
<accession>A0A523RXH8</accession>
<feature type="region of interest" description="Disordered" evidence="2">
    <location>
        <begin position="361"/>
        <end position="395"/>
    </location>
</feature>
<evidence type="ECO:0000313" key="3">
    <source>
        <dbReference type="EMBL" id="TET10477.1"/>
    </source>
</evidence>